<dbReference type="SMART" id="SM01126">
    <property type="entry name" value="DDE_Tnp_IS1595"/>
    <property type="match status" value="1"/>
</dbReference>
<dbReference type="Proteomes" id="UP001597441">
    <property type="component" value="Unassembled WGS sequence"/>
</dbReference>
<name>A0ABW5JY18_9FLAO</name>
<organism evidence="2 3">
    <name type="scientific">Gelatiniphilus marinus</name>
    <dbReference type="NCBI Taxonomy" id="1759464"/>
    <lineage>
        <taxon>Bacteria</taxon>
        <taxon>Pseudomonadati</taxon>
        <taxon>Bacteroidota</taxon>
        <taxon>Flavobacteriia</taxon>
        <taxon>Flavobacteriales</taxon>
        <taxon>Flavobacteriaceae</taxon>
        <taxon>Gelatiniphilus</taxon>
    </lineage>
</organism>
<evidence type="ECO:0000313" key="3">
    <source>
        <dbReference type="Proteomes" id="UP001597441"/>
    </source>
</evidence>
<dbReference type="InterPro" id="IPR024445">
    <property type="entry name" value="Tnp_ISXO2-like"/>
</dbReference>
<evidence type="ECO:0000259" key="1">
    <source>
        <dbReference type="SMART" id="SM01126"/>
    </source>
</evidence>
<feature type="domain" description="ISXO2-like transposase" evidence="1">
    <location>
        <begin position="125"/>
        <end position="283"/>
    </location>
</feature>
<keyword evidence="3" id="KW-1185">Reference proteome</keyword>
<evidence type="ECO:0000313" key="2">
    <source>
        <dbReference type="EMBL" id="MFD2536635.1"/>
    </source>
</evidence>
<proteinExistence type="predicted"/>
<dbReference type="NCBIfam" id="NF033547">
    <property type="entry name" value="transpos_IS1595"/>
    <property type="match status" value="1"/>
</dbReference>
<dbReference type="EMBL" id="JBHULK010000025">
    <property type="protein sequence ID" value="MFD2536635.1"/>
    <property type="molecule type" value="Genomic_DNA"/>
</dbReference>
<accession>A0ABW5JY18</accession>
<comment type="caution">
    <text evidence="2">The sequence shown here is derived from an EMBL/GenBank/DDBJ whole genome shotgun (WGS) entry which is preliminary data.</text>
</comment>
<dbReference type="Pfam" id="PF12762">
    <property type="entry name" value="DDE_Tnp_IS1595"/>
    <property type="match status" value="1"/>
</dbReference>
<sequence>MNIFSFGVHFTDEASCRLHFKSERDKIGVICNRCQGTDHYWLQNKWSYECKSCRSRQSLRSGTIMESSKLSFLIWYKTMFLLSTTKKGFSSKEIQRQLDLKRYEPVWAMVHKLRKAMGERDDRYTLEGMIEMDEGYFTIEASGLADKTQKAGRGSKTKSNVMIMAESTVLEDIETGKVDRQCRYFKAKVLDGHKADGTDKTFENAIDDEQTIVFTDNSTSYINIADYVEIHMSEKSNEQTTKETLKWVHIAISNAKRNFVGTYHKIKKKYLQLYLNEFVYKLNRRYFGERIFDRLVIASITANGH</sequence>
<dbReference type="RefSeq" id="WP_388021253.1">
    <property type="nucleotide sequence ID" value="NZ_JBHUDT010000025.1"/>
</dbReference>
<reference evidence="3" key="1">
    <citation type="journal article" date="2019" name="Int. J. Syst. Evol. Microbiol.">
        <title>The Global Catalogue of Microorganisms (GCM) 10K type strain sequencing project: providing services to taxonomists for standard genome sequencing and annotation.</title>
        <authorList>
            <consortium name="The Broad Institute Genomics Platform"/>
            <consortium name="The Broad Institute Genome Sequencing Center for Infectious Disease"/>
            <person name="Wu L."/>
            <person name="Ma J."/>
        </authorList>
    </citation>
    <scope>NUCLEOTIDE SEQUENCE [LARGE SCALE GENOMIC DNA]</scope>
    <source>
        <strain evidence="3">KCTC 42903</strain>
    </source>
</reference>
<protein>
    <submittedName>
        <fullName evidence="2">IS1595 family transposase</fullName>
    </submittedName>
</protein>
<gene>
    <name evidence="2" type="ORF">ACFSQS_16130</name>
</gene>